<sequence length="462" mass="51785">MNKLIVFLSLLAFVFSSCAVPSATLSPEPNPTVTASATSTPPLPTFTPTAEPSPVPSPTPTLATPEEVIAYEMKGAFDFFWEQANTDPDSPGYGLIRDRFPGSEGIASMASLGFGLTAYLIGVEKGYITREQAYERVSRTLDTLANMERVEGFYYHFVDMQTGKRAWQSEVSSIDTAILFMGVLSAGQYFGGEVQQKAQRLYDEVNWGWFLDESRQMFYMAYRPEKGFEGHWDFYAEQLMLYVLAAGSDTHPVDATPYYTFTRHTAKYGEGVKPFIHSWFGSLFTYQFSHAWIDFRGYTDQKGVDWFDNSVQASLAQVRFAEAMDAKYLTLGPNAWGLTACDGPKGYEGRYGAPPSGFDNKAHYVDDTVPPAGAIGSIVFTPEDSLRAMLHYYTLENLKGRYGFKDAYNLTARWYASDVIGIDKGISLLMLANYEDEMVWRVMMQNPNILKGLERLQLNKHG</sequence>
<dbReference type="Gene3D" id="1.50.10.140">
    <property type="match status" value="1"/>
</dbReference>
<feature type="signal peptide" evidence="2">
    <location>
        <begin position="1"/>
        <end position="19"/>
    </location>
</feature>
<evidence type="ECO:0000313" key="4">
    <source>
        <dbReference type="EMBL" id="BAJ64658.1"/>
    </source>
</evidence>
<feature type="region of interest" description="Disordered" evidence="1">
    <location>
        <begin position="25"/>
        <end position="60"/>
    </location>
</feature>
<name>E8N0A9_ANATU</name>
<dbReference type="Proteomes" id="UP000008922">
    <property type="component" value="Chromosome"/>
</dbReference>
<dbReference type="HOGENOM" id="CLU_023287_0_1_0"/>
<gene>
    <name evidence="4" type="ordered locus">ANT_26320</name>
</gene>
<accession>E8N0A9</accession>
<evidence type="ECO:0000256" key="2">
    <source>
        <dbReference type="SAM" id="SignalP"/>
    </source>
</evidence>
<dbReference type="InterPro" id="IPR019282">
    <property type="entry name" value="Glycoamylase-like_cons_dom"/>
</dbReference>
<dbReference type="RefSeq" id="WP_013561012.1">
    <property type="nucleotide sequence ID" value="NC_014960.1"/>
</dbReference>
<dbReference type="AlphaFoldDB" id="E8N0A9"/>
<feature type="compositionally biased region" description="Pro residues" evidence="1">
    <location>
        <begin position="41"/>
        <end position="59"/>
    </location>
</feature>
<dbReference type="InParanoid" id="E8N0A9"/>
<reference evidence="4 5" key="1">
    <citation type="submission" date="2010-12" db="EMBL/GenBank/DDBJ databases">
        <title>Whole genome sequence of Anaerolinea thermophila UNI-1.</title>
        <authorList>
            <person name="Narita-Yamada S."/>
            <person name="Kishi E."/>
            <person name="Watanabe Y."/>
            <person name="Takasaki K."/>
            <person name="Ankai A."/>
            <person name="Oguchi A."/>
            <person name="Fukui S."/>
            <person name="Takahashi M."/>
            <person name="Yashiro I."/>
            <person name="Hosoyama A."/>
            <person name="Sekiguchi Y."/>
            <person name="Hanada S."/>
            <person name="Fujita N."/>
        </authorList>
    </citation>
    <scope>NUCLEOTIDE SEQUENCE [LARGE SCALE GENOMIC DNA]</scope>
    <source>
        <strain evidence="5">DSM 14523 / JCM 11388 / NBRC 100420 / UNI-1</strain>
    </source>
</reference>
<evidence type="ECO:0000313" key="5">
    <source>
        <dbReference type="Proteomes" id="UP000008922"/>
    </source>
</evidence>
<keyword evidence="2" id="KW-0732">Signal</keyword>
<dbReference type="Pfam" id="PF10091">
    <property type="entry name" value="Glycoamylase"/>
    <property type="match status" value="1"/>
</dbReference>
<feature type="domain" description="Glycoamylase-like" evidence="3">
    <location>
        <begin position="231"/>
        <end position="447"/>
    </location>
</feature>
<proteinExistence type="predicted"/>
<keyword evidence="5" id="KW-1185">Reference proteome</keyword>
<feature type="chain" id="PRO_5003228018" description="Glycoamylase-like domain-containing protein" evidence="2">
    <location>
        <begin position="20"/>
        <end position="462"/>
    </location>
</feature>
<dbReference type="EMBL" id="AP012029">
    <property type="protein sequence ID" value="BAJ64658.1"/>
    <property type="molecule type" value="Genomic_DNA"/>
</dbReference>
<dbReference type="STRING" id="926569.ANT_26320"/>
<feature type="compositionally biased region" description="Low complexity" evidence="1">
    <location>
        <begin position="31"/>
        <end position="40"/>
    </location>
</feature>
<dbReference type="KEGG" id="atm:ANT_26320"/>
<dbReference type="eggNOG" id="COG5368">
    <property type="taxonomic scope" value="Bacteria"/>
</dbReference>
<evidence type="ECO:0000259" key="3">
    <source>
        <dbReference type="Pfam" id="PF10091"/>
    </source>
</evidence>
<organism evidence="4 5">
    <name type="scientific">Anaerolinea thermophila (strain DSM 14523 / JCM 11388 / NBRC 100420 / UNI-1)</name>
    <dbReference type="NCBI Taxonomy" id="926569"/>
    <lineage>
        <taxon>Bacteria</taxon>
        <taxon>Bacillati</taxon>
        <taxon>Chloroflexota</taxon>
        <taxon>Anaerolineae</taxon>
        <taxon>Anaerolineales</taxon>
        <taxon>Anaerolineaceae</taxon>
        <taxon>Anaerolinea</taxon>
    </lineage>
</organism>
<protein>
    <recommendedName>
        <fullName evidence="3">Glycoamylase-like domain-containing protein</fullName>
    </recommendedName>
</protein>
<dbReference type="OrthoDB" id="5937621at2"/>
<dbReference type="PROSITE" id="PS51257">
    <property type="entry name" value="PROKAR_LIPOPROTEIN"/>
    <property type="match status" value="1"/>
</dbReference>
<evidence type="ECO:0000256" key="1">
    <source>
        <dbReference type="SAM" id="MobiDB-lite"/>
    </source>
</evidence>